<dbReference type="OrthoDB" id="7580479at2"/>
<name>A0A2S9JQ26_9HYPH</name>
<reference evidence="8 9" key="1">
    <citation type="submission" date="2018-02" db="EMBL/GenBank/DDBJ databases">
        <title>The draft genome of Phyllobacterium myrsinacearum DSM5892.</title>
        <authorList>
            <person name="Li L."/>
            <person name="Liu L."/>
            <person name="Zhang X."/>
            <person name="Wang T."/>
        </authorList>
    </citation>
    <scope>NUCLEOTIDE SEQUENCE [LARGE SCALE GENOMIC DNA]</scope>
    <source>
        <strain evidence="8 9">DSM 5892</strain>
    </source>
</reference>
<evidence type="ECO:0000313" key="8">
    <source>
        <dbReference type="EMBL" id="PRD55182.1"/>
    </source>
</evidence>
<dbReference type="SUPFAM" id="SSF55620">
    <property type="entry name" value="Tetrahydrobiopterin biosynthesis enzymes-like"/>
    <property type="match status" value="1"/>
</dbReference>
<evidence type="ECO:0000256" key="5">
    <source>
        <dbReference type="ARBA" id="ARBA00032523"/>
    </source>
</evidence>
<keyword evidence="9" id="KW-1185">Reference proteome</keyword>
<accession>A0A2S9JQ26</accession>
<dbReference type="AlphaFoldDB" id="A0A2S9JQ26"/>
<evidence type="ECO:0000313" key="9">
    <source>
        <dbReference type="Proteomes" id="UP000238563"/>
    </source>
</evidence>
<dbReference type="InterPro" id="IPR006157">
    <property type="entry name" value="FolB_dom"/>
</dbReference>
<dbReference type="InterPro" id="IPR043133">
    <property type="entry name" value="GTP-CH-I_C/QueF"/>
</dbReference>
<organism evidence="8 9">
    <name type="scientific">Phyllobacterium myrsinacearum</name>
    <dbReference type="NCBI Taxonomy" id="28101"/>
    <lineage>
        <taxon>Bacteria</taxon>
        <taxon>Pseudomonadati</taxon>
        <taxon>Pseudomonadota</taxon>
        <taxon>Alphaproteobacteria</taxon>
        <taxon>Hyphomicrobiales</taxon>
        <taxon>Phyllobacteriaceae</taxon>
        <taxon>Phyllobacterium</taxon>
    </lineage>
</organism>
<dbReference type="RefSeq" id="WP_105733410.1">
    <property type="nucleotide sequence ID" value="NZ_PVBT01000002.1"/>
</dbReference>
<evidence type="ECO:0000256" key="2">
    <source>
        <dbReference type="ARBA" id="ARBA00012553"/>
    </source>
</evidence>
<dbReference type="Proteomes" id="UP000238563">
    <property type="component" value="Unassembled WGS sequence"/>
</dbReference>
<keyword evidence="4" id="KW-0704">Schiff base</keyword>
<dbReference type="EC" id="4.2.3.153" evidence="2"/>
<dbReference type="NCBIfam" id="TIGR00526">
    <property type="entry name" value="folB_dom"/>
    <property type="match status" value="1"/>
</dbReference>
<comment type="function">
    <text evidence="1">Catalyzes the formation of 4-(hydroxymethyl)-2-furancarboxaldehyde phosphate (4-HFC-P) from two molecules of glyceraldehyde-3-P (GA-3-P).</text>
</comment>
<dbReference type="Pfam" id="PF04476">
    <property type="entry name" value="4HFCP_synth"/>
    <property type="match status" value="1"/>
</dbReference>
<dbReference type="GO" id="GO:0004150">
    <property type="term" value="F:dihydroneopterin aldolase activity"/>
    <property type="evidence" value="ECO:0007669"/>
    <property type="project" value="InterPro"/>
</dbReference>
<comment type="catalytic activity">
    <reaction evidence="6">
        <text>2 D-glyceraldehyde 3-phosphate = 4-(hydroxymethyl)-2-furancarboxaldehyde phosphate + phosphate + 2 H2O</text>
        <dbReference type="Rhea" id="RHEA:43536"/>
        <dbReference type="ChEBI" id="CHEBI:15377"/>
        <dbReference type="ChEBI" id="CHEBI:43474"/>
        <dbReference type="ChEBI" id="CHEBI:59776"/>
        <dbReference type="ChEBI" id="CHEBI:83407"/>
        <dbReference type="EC" id="4.2.3.153"/>
    </reaction>
</comment>
<sequence>MTKMLATVRSPEEADIALQCGADIIDVPASDLEALQPYAKAARGKAVLCATLPQAPLASRAGELAGAGLGFIGIPVEASTPLHSLPDLPGSTRWMAVVHVDRTRDLPDISGLSSQGFAAIMLDTSNGSRLLNHVSLAQIDAYVRECHALSILVGIAGALETPDIPRLLSFQLDILGFREALFDTAHAGAISVEAASRIRELIPQERQGSLAPGVDYQLLAARGYFPDPAEEGLGTDKIFVRDFVLPVHIGAYSFEHGIAQKMRFDVTAEVLRVTRNPEDMRHIVSYDLIMDGIRAIVARGHVELSETLAERIAAFILENPRVTRVVVRAEKLELGPGGVGVEIERRRETQIAPVLPANVPASHRRRDH</sequence>
<dbReference type="Gene3D" id="3.30.1130.10">
    <property type="match status" value="1"/>
</dbReference>
<dbReference type="SMART" id="SM00905">
    <property type="entry name" value="FolB"/>
    <property type="match status" value="1"/>
</dbReference>
<evidence type="ECO:0000256" key="3">
    <source>
        <dbReference type="ARBA" id="ARBA00023239"/>
    </source>
</evidence>
<dbReference type="EMBL" id="PVBT01000002">
    <property type="protein sequence ID" value="PRD55182.1"/>
    <property type="molecule type" value="Genomic_DNA"/>
</dbReference>
<proteinExistence type="predicted"/>
<evidence type="ECO:0000256" key="1">
    <source>
        <dbReference type="ARBA" id="ARBA00003810"/>
    </source>
</evidence>
<gene>
    <name evidence="8" type="ORF">C5750_08360</name>
</gene>
<evidence type="ECO:0000256" key="6">
    <source>
        <dbReference type="ARBA" id="ARBA00047628"/>
    </source>
</evidence>
<dbReference type="InterPro" id="IPR007565">
    <property type="entry name" value="4HFCP_synth"/>
</dbReference>
<evidence type="ECO:0000256" key="4">
    <source>
        <dbReference type="ARBA" id="ARBA00023270"/>
    </source>
</evidence>
<protein>
    <recommendedName>
        <fullName evidence="2">(5-formylfuran-3-yl)methyl phosphate synthase</fullName>
        <ecNumber evidence="2">4.2.3.153</ecNumber>
    </recommendedName>
    <alternativeName>
        <fullName evidence="5">4-(hydroxymethyl)-2-furancarboxaldehyde-phosphate synthase</fullName>
    </alternativeName>
</protein>
<evidence type="ECO:0000259" key="7">
    <source>
        <dbReference type="SMART" id="SM00905"/>
    </source>
</evidence>
<comment type="caution">
    <text evidence="8">The sequence shown here is derived from an EMBL/GenBank/DDBJ whole genome shotgun (WGS) entry which is preliminary data.</text>
</comment>
<feature type="domain" description="Dihydroneopterin aldolase/epimerase" evidence="7">
    <location>
        <begin position="238"/>
        <end position="345"/>
    </location>
</feature>
<dbReference type="Pfam" id="PF02152">
    <property type="entry name" value="FolB"/>
    <property type="match status" value="1"/>
</dbReference>
<keyword evidence="3" id="KW-0456">Lyase</keyword>
<dbReference type="GO" id="GO:0006760">
    <property type="term" value="P:folic acid-containing compound metabolic process"/>
    <property type="evidence" value="ECO:0007669"/>
    <property type="project" value="InterPro"/>
</dbReference>